<dbReference type="InterPro" id="IPR042089">
    <property type="entry name" value="Peptidase_M13_dom_2"/>
</dbReference>
<comment type="caution">
    <text evidence="11">The sequence shown here is derived from an EMBL/GenBank/DDBJ whole genome shotgun (WGS) entry which is preliminary data.</text>
</comment>
<keyword evidence="12" id="KW-1185">Reference proteome</keyword>
<gene>
    <name evidence="11" type="ORF">TCAL_13309</name>
</gene>
<accession>A0A553P3L3</accession>
<dbReference type="Pfam" id="PF05649">
    <property type="entry name" value="Peptidase_M13_N"/>
    <property type="match status" value="1"/>
</dbReference>
<dbReference type="InterPro" id="IPR000718">
    <property type="entry name" value="Peptidase_M13"/>
</dbReference>
<dbReference type="SUPFAM" id="SSF55486">
    <property type="entry name" value="Metalloproteases ('zincins'), catalytic domain"/>
    <property type="match status" value="1"/>
</dbReference>
<dbReference type="Gene3D" id="1.10.1380.10">
    <property type="entry name" value="Neutral endopeptidase , domain2"/>
    <property type="match status" value="2"/>
</dbReference>
<keyword evidence="7" id="KW-0482">Metalloprotease</keyword>
<dbReference type="Pfam" id="PF01431">
    <property type="entry name" value="Peptidase_M13"/>
    <property type="match status" value="1"/>
</dbReference>
<organism evidence="11 12">
    <name type="scientific">Tigriopus californicus</name>
    <name type="common">Marine copepod</name>
    <dbReference type="NCBI Taxonomy" id="6832"/>
    <lineage>
        <taxon>Eukaryota</taxon>
        <taxon>Metazoa</taxon>
        <taxon>Ecdysozoa</taxon>
        <taxon>Arthropoda</taxon>
        <taxon>Crustacea</taxon>
        <taxon>Multicrustacea</taxon>
        <taxon>Hexanauplia</taxon>
        <taxon>Copepoda</taxon>
        <taxon>Harpacticoida</taxon>
        <taxon>Harpacticidae</taxon>
        <taxon>Tigriopus</taxon>
    </lineage>
</organism>
<dbReference type="AlphaFoldDB" id="A0A553P3L3"/>
<evidence type="ECO:0008006" key="13">
    <source>
        <dbReference type="Google" id="ProtNLM"/>
    </source>
</evidence>
<reference evidence="11 12" key="1">
    <citation type="journal article" date="2018" name="Nat. Ecol. Evol.">
        <title>Genomic signatures of mitonuclear coevolution across populations of Tigriopus californicus.</title>
        <authorList>
            <person name="Barreto F.S."/>
            <person name="Watson E.T."/>
            <person name="Lima T.G."/>
            <person name="Willett C.S."/>
            <person name="Edmands S."/>
            <person name="Li W."/>
            <person name="Burton R.S."/>
        </authorList>
    </citation>
    <scope>NUCLEOTIDE SEQUENCE [LARGE SCALE GENOMIC DNA]</scope>
    <source>
        <strain evidence="11 12">San Diego</strain>
    </source>
</reference>
<dbReference type="PROSITE" id="PS51885">
    <property type="entry name" value="NEPRILYSIN"/>
    <property type="match status" value="1"/>
</dbReference>
<name>A0A553P3L3_TIGCA</name>
<proteinExistence type="inferred from homology"/>
<evidence type="ECO:0000313" key="11">
    <source>
        <dbReference type="EMBL" id="TRY72285.1"/>
    </source>
</evidence>
<evidence type="ECO:0000256" key="6">
    <source>
        <dbReference type="ARBA" id="ARBA00022833"/>
    </source>
</evidence>
<dbReference type="GO" id="GO:0005886">
    <property type="term" value="C:plasma membrane"/>
    <property type="evidence" value="ECO:0007669"/>
    <property type="project" value="TreeGrafter"/>
</dbReference>
<dbReference type="PANTHER" id="PTHR11733:SF240">
    <property type="entry name" value="GH14155P-RELATED"/>
    <property type="match status" value="1"/>
</dbReference>
<protein>
    <recommendedName>
        <fullName evidence="13">Peptidase M13 N-terminal domain-containing protein</fullName>
    </recommendedName>
</protein>
<dbReference type="GO" id="GO:0046872">
    <property type="term" value="F:metal ion binding"/>
    <property type="evidence" value="ECO:0007669"/>
    <property type="project" value="UniProtKB-KW"/>
</dbReference>
<keyword evidence="8" id="KW-1133">Transmembrane helix</keyword>
<keyword evidence="3" id="KW-0645">Protease</keyword>
<dbReference type="GO" id="GO:0004222">
    <property type="term" value="F:metalloendopeptidase activity"/>
    <property type="evidence" value="ECO:0007669"/>
    <property type="project" value="InterPro"/>
</dbReference>
<dbReference type="STRING" id="6832.A0A553P3L3"/>
<keyword evidence="4" id="KW-0479">Metal-binding</keyword>
<dbReference type="Proteomes" id="UP000318571">
    <property type="component" value="Chromosome 7"/>
</dbReference>
<comment type="cofactor">
    <cofactor evidence="1">
        <name>Zn(2+)</name>
        <dbReference type="ChEBI" id="CHEBI:29105"/>
    </cofactor>
</comment>
<feature type="domain" description="Peptidase M13 N-terminal" evidence="10">
    <location>
        <begin position="295"/>
        <end position="605"/>
    </location>
</feature>
<keyword evidence="8" id="KW-0472">Membrane</keyword>
<dbReference type="Gene3D" id="3.40.390.10">
    <property type="entry name" value="Collagenase (Catalytic Domain)"/>
    <property type="match status" value="2"/>
</dbReference>
<keyword evidence="5" id="KW-0378">Hydrolase</keyword>
<evidence type="ECO:0000259" key="10">
    <source>
        <dbReference type="Pfam" id="PF05649"/>
    </source>
</evidence>
<dbReference type="InterPro" id="IPR018497">
    <property type="entry name" value="Peptidase_M13_C"/>
</dbReference>
<dbReference type="CDD" id="cd08662">
    <property type="entry name" value="M13"/>
    <property type="match status" value="1"/>
</dbReference>
<dbReference type="InterPro" id="IPR008753">
    <property type="entry name" value="Peptidase_M13_N"/>
</dbReference>
<dbReference type="OMA" id="INDMIHE"/>
<evidence type="ECO:0000256" key="8">
    <source>
        <dbReference type="SAM" id="Phobius"/>
    </source>
</evidence>
<evidence type="ECO:0000256" key="7">
    <source>
        <dbReference type="ARBA" id="ARBA00023049"/>
    </source>
</evidence>
<feature type="transmembrane region" description="Helical" evidence="8">
    <location>
        <begin position="171"/>
        <end position="194"/>
    </location>
</feature>
<keyword evidence="8" id="KW-0812">Transmembrane</keyword>
<evidence type="ECO:0000256" key="4">
    <source>
        <dbReference type="ARBA" id="ARBA00022723"/>
    </source>
</evidence>
<sequence length="982" mass="110725">MSSTCQHNLYICHCTPSSNDPSPIHPNSSRGTRYSLASLGASSSSNGVITSCSTIAPLYLTSAAVTTMTSPSLRNHYQREKSTSLSSLSPDRNVLAHDVGYNTIPRVIVNANGHVRMTSNLGASSIILSGTGEQIRFSPSVSEKYIKYQKFWPVADSSNTDGTSRGCLERIVFVLLTMVLVIIFLVAALVFLYLGSNGTDSYSIVFSGDPTGQSEVVSDASNKNGFGRVQEETNSAGGFSIKTENYGIDVVRVRNHEGKPLPGETSPNSKRVCISQECSKISRNILQNINPEKDPCASFYNFACGGWMTKNQPPPRRMAHSVMSQARDHVDVSLRDLIEQIIPESSDTVDSKLRTFYDSCMDVDSIRSKGSVPALDFLHQKFGKFIVNHDISLNKAVWKQAEGHGSETNRRYLTELVLNLLKVNGTPLLDISLDLAPRNSSSYISVVRVPQRSGLLPRLVRSRKEMALFNRWMRKRKKRNSRMRRSARSARADFAALPLEHKVVQRQEIFKSFQNALNAQRTNSLIKTAEAMGLLDQSSEDAKQSEIAEILGFLTALEKVIPTEKELKKSLLKNAIYNEYTVRELEISFKFINWKMLLSGLFPHDPSSHDLDVLSDIITVHHGQARWQYCTQVTSMVFGEALSRLFLQSVAADKEREILLKEIQSLFDLIRSHVLNAINGTSWLHSHMKELAMMKISKLEGQFVGSEMYLNETFLHSRYDKLDMSSDYFSNVIGMFKHFRKNIYNFLQEPVDRETYTWNLISFPFTVNAFHLQQLNSIVIPLGLLQESHFTRNVPQYLNLASLGLTMAHEILHALDNTGRDFNSGGSLHHWWDPKAQRAFQNISKCFIEQYEQHFRRPIKIDARSILLEVDGKFTLNENICDVDGIRVVSNALLSLPFSPEDLIYLPNNPYSPQQLFFIKAAQSYCSHLGPVSYVLYLELDEHSPNPERVDGFLMNSPLFSQVFQCQVGSRMNPQNKCSIWS</sequence>
<dbReference type="GO" id="GO:0016485">
    <property type="term" value="P:protein processing"/>
    <property type="evidence" value="ECO:0007669"/>
    <property type="project" value="TreeGrafter"/>
</dbReference>
<comment type="similarity">
    <text evidence="2">Belongs to the peptidase M13 family.</text>
</comment>
<keyword evidence="6" id="KW-0862">Zinc</keyword>
<dbReference type="InterPro" id="IPR024079">
    <property type="entry name" value="MetalloPept_cat_dom_sf"/>
</dbReference>
<evidence type="ECO:0000256" key="3">
    <source>
        <dbReference type="ARBA" id="ARBA00022670"/>
    </source>
</evidence>
<evidence type="ECO:0000313" key="12">
    <source>
        <dbReference type="Proteomes" id="UP000318571"/>
    </source>
</evidence>
<dbReference type="EMBL" id="VCGU01000008">
    <property type="protein sequence ID" value="TRY72285.1"/>
    <property type="molecule type" value="Genomic_DNA"/>
</dbReference>
<evidence type="ECO:0000256" key="5">
    <source>
        <dbReference type="ARBA" id="ARBA00022801"/>
    </source>
</evidence>
<dbReference type="PANTHER" id="PTHR11733">
    <property type="entry name" value="ZINC METALLOPROTEASE FAMILY M13 NEPRILYSIN-RELATED"/>
    <property type="match status" value="1"/>
</dbReference>
<evidence type="ECO:0000259" key="9">
    <source>
        <dbReference type="Pfam" id="PF01431"/>
    </source>
</evidence>
<evidence type="ECO:0000256" key="2">
    <source>
        <dbReference type="ARBA" id="ARBA00007357"/>
    </source>
</evidence>
<feature type="domain" description="Peptidase M13 C-terminal" evidence="9">
    <location>
        <begin position="768"/>
        <end position="980"/>
    </location>
</feature>
<evidence type="ECO:0000256" key="1">
    <source>
        <dbReference type="ARBA" id="ARBA00001947"/>
    </source>
</evidence>